<accession>A0A5D2JVV8</accession>
<dbReference type="EMBL" id="CM017630">
    <property type="protein sequence ID" value="TYH58774.1"/>
    <property type="molecule type" value="Genomic_DNA"/>
</dbReference>
<organism evidence="1 2">
    <name type="scientific">Gossypium tomentosum</name>
    <name type="common">Hawaiian cotton</name>
    <name type="synonym">Gossypium sandvicense</name>
    <dbReference type="NCBI Taxonomy" id="34277"/>
    <lineage>
        <taxon>Eukaryota</taxon>
        <taxon>Viridiplantae</taxon>
        <taxon>Streptophyta</taxon>
        <taxon>Embryophyta</taxon>
        <taxon>Tracheophyta</taxon>
        <taxon>Spermatophyta</taxon>
        <taxon>Magnoliopsida</taxon>
        <taxon>eudicotyledons</taxon>
        <taxon>Gunneridae</taxon>
        <taxon>Pentapetalae</taxon>
        <taxon>rosids</taxon>
        <taxon>malvids</taxon>
        <taxon>Malvales</taxon>
        <taxon>Malvaceae</taxon>
        <taxon>Malvoideae</taxon>
        <taxon>Gossypium</taxon>
    </lineage>
</organism>
<dbReference type="Proteomes" id="UP000322667">
    <property type="component" value="Chromosome D08"/>
</dbReference>
<protein>
    <submittedName>
        <fullName evidence="1">Uncharacterized protein</fullName>
    </submittedName>
</protein>
<reference evidence="1 2" key="1">
    <citation type="submission" date="2019-07" db="EMBL/GenBank/DDBJ databases">
        <title>WGS assembly of Gossypium tomentosum.</title>
        <authorList>
            <person name="Chen Z.J."/>
            <person name="Sreedasyam A."/>
            <person name="Ando A."/>
            <person name="Song Q."/>
            <person name="De L."/>
            <person name="Hulse-Kemp A."/>
            <person name="Ding M."/>
            <person name="Ye W."/>
            <person name="Kirkbride R."/>
            <person name="Jenkins J."/>
            <person name="Plott C."/>
            <person name="Lovell J."/>
            <person name="Lin Y.-M."/>
            <person name="Vaughn R."/>
            <person name="Liu B."/>
            <person name="Li W."/>
            <person name="Simpson S."/>
            <person name="Scheffler B."/>
            <person name="Saski C."/>
            <person name="Grover C."/>
            <person name="Hu G."/>
            <person name="Conover J."/>
            <person name="Carlson J."/>
            <person name="Shu S."/>
            <person name="Boston L."/>
            <person name="Williams M."/>
            <person name="Peterson D."/>
            <person name="Mcgee K."/>
            <person name="Jones D."/>
            <person name="Wendel J."/>
            <person name="Stelly D."/>
            <person name="Grimwood J."/>
            <person name="Schmutz J."/>
        </authorList>
    </citation>
    <scope>NUCLEOTIDE SEQUENCE [LARGE SCALE GENOMIC DNA]</scope>
    <source>
        <strain evidence="1">7179.01</strain>
    </source>
</reference>
<evidence type="ECO:0000313" key="2">
    <source>
        <dbReference type="Proteomes" id="UP000322667"/>
    </source>
</evidence>
<evidence type="ECO:0000313" key="1">
    <source>
        <dbReference type="EMBL" id="TYH58774.1"/>
    </source>
</evidence>
<dbReference type="AlphaFoldDB" id="A0A5D2JVV8"/>
<proteinExistence type="predicted"/>
<sequence>MDVVHIVDTHGRCSNYCHGAAYSMFPMNIPCACYLIYCCSDLKFAWALVEVAMVRGSERWNNSGHSSGSR</sequence>
<keyword evidence="2" id="KW-1185">Reference proteome</keyword>
<name>A0A5D2JVV8_GOSTO</name>
<gene>
    <name evidence="1" type="ORF">ES332_D08G177400v1</name>
</gene>